<feature type="signal peptide" evidence="1">
    <location>
        <begin position="1"/>
        <end position="26"/>
    </location>
</feature>
<reference evidence="3 4" key="1">
    <citation type="submission" date="2021-04" db="EMBL/GenBank/DDBJ databases">
        <authorList>
            <person name="Pira H."/>
            <person name="Risdian C."/>
            <person name="Wink J."/>
        </authorList>
    </citation>
    <scope>NUCLEOTIDE SEQUENCE [LARGE SCALE GENOMIC DNA]</scope>
    <source>
        <strain evidence="3 4">WHA3</strain>
    </source>
</reference>
<evidence type="ECO:0000313" key="3">
    <source>
        <dbReference type="EMBL" id="MBV7255450.1"/>
    </source>
</evidence>
<evidence type="ECO:0000259" key="2">
    <source>
        <dbReference type="Pfam" id="PF08327"/>
    </source>
</evidence>
<name>A0ABS6SB60_9SPHN</name>
<sequence>MRRQTGGRRIHAGMAMLLSAASPAWAASEVSDHGFVVANSVVAAAPPEQVWAVLIEPSAFWDPEHGYSGAAENFSLEPIAGGCFCEALPDAGSAEHMRVVMAVPHNTLRLSGALGPLQAEGLVGTLTWTLRPRANGGTDISQTYVVGGHMRFPVEQIAVAVERVLQEQLDRLAISADRRANAE</sequence>
<feature type="domain" description="Activator of Hsp90 ATPase homologue 1/2-like C-terminal" evidence="2">
    <location>
        <begin position="44"/>
        <end position="173"/>
    </location>
</feature>
<evidence type="ECO:0000256" key="1">
    <source>
        <dbReference type="SAM" id="SignalP"/>
    </source>
</evidence>
<keyword evidence="4" id="KW-1185">Reference proteome</keyword>
<dbReference type="RefSeq" id="WP_218443763.1">
    <property type="nucleotide sequence ID" value="NZ_JAGSPA010000001.1"/>
</dbReference>
<dbReference type="Pfam" id="PF08327">
    <property type="entry name" value="AHSA1"/>
    <property type="match status" value="1"/>
</dbReference>
<proteinExistence type="predicted"/>
<dbReference type="InterPro" id="IPR013538">
    <property type="entry name" value="ASHA1/2-like_C"/>
</dbReference>
<dbReference type="EMBL" id="JAGSPA010000001">
    <property type="protein sequence ID" value="MBV7255450.1"/>
    <property type="molecule type" value="Genomic_DNA"/>
</dbReference>
<organism evidence="3 4">
    <name type="scientific">Pacificimonas pallii</name>
    <dbReference type="NCBI Taxonomy" id="2827236"/>
    <lineage>
        <taxon>Bacteria</taxon>
        <taxon>Pseudomonadati</taxon>
        <taxon>Pseudomonadota</taxon>
        <taxon>Alphaproteobacteria</taxon>
        <taxon>Sphingomonadales</taxon>
        <taxon>Sphingosinicellaceae</taxon>
        <taxon>Pacificimonas</taxon>
    </lineage>
</organism>
<feature type="chain" id="PRO_5045521871" evidence="1">
    <location>
        <begin position="27"/>
        <end position="183"/>
    </location>
</feature>
<protein>
    <submittedName>
        <fullName evidence="3">SRPBCC family protein</fullName>
    </submittedName>
</protein>
<comment type="caution">
    <text evidence="3">The sequence shown here is derived from an EMBL/GenBank/DDBJ whole genome shotgun (WGS) entry which is preliminary data.</text>
</comment>
<gene>
    <name evidence="3" type="ORF">KCG44_01485</name>
</gene>
<dbReference type="Proteomes" id="UP000722336">
    <property type="component" value="Unassembled WGS sequence"/>
</dbReference>
<dbReference type="CDD" id="cd07812">
    <property type="entry name" value="SRPBCC"/>
    <property type="match status" value="1"/>
</dbReference>
<evidence type="ECO:0000313" key="4">
    <source>
        <dbReference type="Proteomes" id="UP000722336"/>
    </source>
</evidence>
<keyword evidence="1" id="KW-0732">Signal</keyword>
<accession>A0ABS6SB60</accession>